<dbReference type="GO" id="GO:0042759">
    <property type="term" value="P:long-chain fatty acid biosynthetic process"/>
    <property type="evidence" value="ECO:0007669"/>
    <property type="project" value="UniProtKB-ARBA"/>
</dbReference>
<dbReference type="InterPro" id="IPR012171">
    <property type="entry name" value="Fatty_acid_desaturase"/>
</dbReference>
<evidence type="ECO:0000313" key="4">
    <source>
        <dbReference type="EMBL" id="KRX10395.1"/>
    </source>
</evidence>
<dbReference type="PANTHER" id="PTHR19353:SF19">
    <property type="entry name" value="DELTA(5) FATTY ACID DESATURASE C-RELATED"/>
    <property type="match status" value="1"/>
</dbReference>
<feature type="domain" description="Cytochrome b5 heme-binding" evidence="3">
    <location>
        <begin position="19"/>
        <end position="94"/>
    </location>
</feature>
<keyword evidence="2" id="KW-1133">Transmembrane helix</keyword>
<proteinExistence type="predicted"/>
<dbReference type="Proteomes" id="UP000054937">
    <property type="component" value="Unassembled WGS sequence"/>
</dbReference>
<dbReference type="SMART" id="SM01117">
    <property type="entry name" value="Cyt-b5"/>
    <property type="match status" value="1"/>
</dbReference>
<evidence type="ECO:0000313" key="5">
    <source>
        <dbReference type="Proteomes" id="UP000054937"/>
    </source>
</evidence>
<name>A0A0V0R7F3_PSEPJ</name>
<dbReference type="GO" id="GO:0016717">
    <property type="term" value="F:oxidoreductase activity, acting on paired donors, with oxidation of a pair of donors resulting in the reduction of molecular oxygen to two molecules of water"/>
    <property type="evidence" value="ECO:0007669"/>
    <property type="project" value="TreeGrafter"/>
</dbReference>
<reference evidence="4 5" key="1">
    <citation type="journal article" date="2015" name="Sci. Rep.">
        <title>Genome of the facultative scuticociliatosis pathogen Pseudocohnilembus persalinus provides insight into its virulence through horizontal gene transfer.</title>
        <authorList>
            <person name="Xiong J."/>
            <person name="Wang G."/>
            <person name="Cheng J."/>
            <person name="Tian M."/>
            <person name="Pan X."/>
            <person name="Warren A."/>
            <person name="Jiang C."/>
            <person name="Yuan D."/>
            <person name="Miao W."/>
        </authorList>
    </citation>
    <scope>NUCLEOTIDE SEQUENCE [LARGE SCALE GENOMIC DNA]</scope>
    <source>
        <strain evidence="4">36N120E</strain>
    </source>
</reference>
<protein>
    <submittedName>
        <fullName evidence="4">Cytochrome b5-like heme/steroid binding domain</fullName>
    </submittedName>
</protein>
<dbReference type="SUPFAM" id="SSF55856">
    <property type="entry name" value="Cytochrome b5-like heme/steroid binding domain"/>
    <property type="match status" value="1"/>
</dbReference>
<dbReference type="CDD" id="cd03506">
    <property type="entry name" value="Delta6-FADS-like"/>
    <property type="match status" value="1"/>
</dbReference>
<dbReference type="Gene3D" id="3.10.120.10">
    <property type="entry name" value="Cytochrome b5-like heme/steroid binding domain"/>
    <property type="match status" value="1"/>
</dbReference>
<evidence type="ECO:0000259" key="3">
    <source>
        <dbReference type="PROSITE" id="PS50255"/>
    </source>
</evidence>
<dbReference type="Pfam" id="PF00487">
    <property type="entry name" value="FA_desaturase"/>
    <property type="match status" value="1"/>
</dbReference>
<dbReference type="InterPro" id="IPR005804">
    <property type="entry name" value="FA_desaturase_dom"/>
</dbReference>
<dbReference type="PANTHER" id="PTHR19353">
    <property type="entry name" value="FATTY ACID DESATURASE 2"/>
    <property type="match status" value="1"/>
</dbReference>
<keyword evidence="2" id="KW-0472">Membrane</keyword>
<feature type="transmembrane region" description="Helical" evidence="2">
    <location>
        <begin position="337"/>
        <end position="358"/>
    </location>
</feature>
<dbReference type="PIRSF" id="PIRSF015921">
    <property type="entry name" value="FA_sphinglp_des"/>
    <property type="match status" value="1"/>
</dbReference>
<organism evidence="4 5">
    <name type="scientific">Pseudocohnilembus persalinus</name>
    <name type="common">Ciliate</name>
    <dbReference type="NCBI Taxonomy" id="266149"/>
    <lineage>
        <taxon>Eukaryota</taxon>
        <taxon>Sar</taxon>
        <taxon>Alveolata</taxon>
        <taxon>Ciliophora</taxon>
        <taxon>Intramacronucleata</taxon>
        <taxon>Oligohymenophorea</taxon>
        <taxon>Scuticociliatia</taxon>
        <taxon>Philasterida</taxon>
        <taxon>Pseudocohnilembidae</taxon>
        <taxon>Pseudocohnilembus</taxon>
    </lineage>
</organism>
<comment type="caution">
    <text evidence="4">The sequence shown here is derived from an EMBL/GenBank/DDBJ whole genome shotgun (WGS) entry which is preliminary data.</text>
</comment>
<dbReference type="Pfam" id="PF00173">
    <property type="entry name" value="Cyt-b5"/>
    <property type="match status" value="1"/>
</dbReference>
<feature type="transmembrane region" description="Helical" evidence="2">
    <location>
        <begin position="268"/>
        <end position="292"/>
    </location>
</feature>
<gene>
    <name evidence="4" type="ORF">PPERSA_10494</name>
</gene>
<feature type="region of interest" description="Disordered" evidence="1">
    <location>
        <begin position="1"/>
        <end position="21"/>
    </location>
</feature>
<evidence type="ECO:0000256" key="2">
    <source>
        <dbReference type="SAM" id="Phobius"/>
    </source>
</evidence>
<dbReference type="PROSITE" id="PS50255">
    <property type="entry name" value="CYTOCHROME_B5_2"/>
    <property type="match status" value="1"/>
</dbReference>
<evidence type="ECO:0000256" key="1">
    <source>
        <dbReference type="SAM" id="MobiDB-lite"/>
    </source>
</evidence>
<dbReference type="GO" id="GO:0016020">
    <property type="term" value="C:membrane"/>
    <property type="evidence" value="ECO:0007669"/>
    <property type="project" value="TreeGrafter"/>
</dbReference>
<keyword evidence="5" id="KW-1185">Reference proteome</keyword>
<sequence length="495" mass="57310">MTQQKPEQNQQQQQNPPSQNQYTWQEIQKHHTYQDCWLVIDNIVYDVTEWAPKHPGGDIIYLAGGTEATVMASTYHPAGINPKLLQKYQIGTVKSNKENPQEDVSFYDDLNKDEFYNTLKQRVQQYFDQNKITRRGEGVPLMYLKSIIILASFFVSLYYMTLYGSFIAAFFMGVAAAEIGINVMHDGSHGAFSKFNILNTISCWTMDMIGASSYVWESQHVGGHHLYTNLDHDREQNPEQDPDVFSSYPFMRMHPNCERKWFHQYQHIYGPILFMTFTMVKVLYNDFACFYYKKVMHISMNQRLSQKKNIIRVVISKIASLIYMLFLPMIFNGFAKGFSLFATAHFTCGFILAFMFIVTHVSEGCNFLGYGQDIKELDLQQKSIQDAKKKFQIQSTKKASEKSWAALQCKTSVNWSLNSVFWTNFSGGLNHQIEHHLFPGICHMHYPKLQPIVEKTCAEFQVPYMKYQTIYQAVGGMLNVLKIFGNPPSQEKKNQ</sequence>
<dbReference type="OMA" id="LSANWWN"/>
<feature type="transmembrane region" description="Helical" evidence="2">
    <location>
        <begin position="313"/>
        <end position="331"/>
    </location>
</feature>
<keyword evidence="2" id="KW-0812">Transmembrane</keyword>
<dbReference type="EMBL" id="LDAU01000028">
    <property type="protein sequence ID" value="KRX10395.1"/>
    <property type="molecule type" value="Genomic_DNA"/>
</dbReference>
<accession>A0A0V0R7F3</accession>
<feature type="transmembrane region" description="Helical" evidence="2">
    <location>
        <begin position="141"/>
        <end position="160"/>
    </location>
</feature>
<dbReference type="InParanoid" id="A0A0V0R7F3"/>
<dbReference type="GO" id="GO:0006636">
    <property type="term" value="P:unsaturated fatty acid biosynthetic process"/>
    <property type="evidence" value="ECO:0007669"/>
    <property type="project" value="UniProtKB-ARBA"/>
</dbReference>
<dbReference type="InterPro" id="IPR001199">
    <property type="entry name" value="Cyt_B5-like_heme/steroid-bd"/>
</dbReference>
<dbReference type="InterPro" id="IPR036400">
    <property type="entry name" value="Cyt_B5-like_heme/steroid_sf"/>
</dbReference>
<dbReference type="OrthoDB" id="260091at2759"/>
<dbReference type="AlphaFoldDB" id="A0A0V0R7F3"/>